<keyword evidence="2" id="KW-1185">Reference proteome</keyword>
<accession>A0A4R4W0K9</accession>
<evidence type="ECO:0000313" key="1">
    <source>
        <dbReference type="EMBL" id="TDD11321.1"/>
    </source>
</evidence>
<dbReference type="RefSeq" id="WP_132517889.1">
    <property type="nucleotide sequence ID" value="NZ_SMKP01000220.1"/>
</dbReference>
<dbReference type="Proteomes" id="UP000294543">
    <property type="component" value="Unassembled WGS sequence"/>
</dbReference>
<evidence type="ECO:0000313" key="2">
    <source>
        <dbReference type="Proteomes" id="UP000294543"/>
    </source>
</evidence>
<gene>
    <name evidence="1" type="ORF">E1294_45325</name>
</gene>
<sequence length="156" mass="17525">MRLYRAKLIELLTDPGQLALEPEHAEQLVGQMEDVIFGYGYDIVLKRMPEERPRATVFGPTHTMASRELVEGVIVRRYTALARGGTVWSEMPCCSRWAHLKADPLLEFAVRCQPCGLDYTAVLVDESDGGYLAVFTIEVDEAPVMSRRRPNARTIG</sequence>
<comment type="caution">
    <text evidence="1">The sequence shown here is derived from an EMBL/GenBank/DDBJ whole genome shotgun (WGS) entry which is preliminary data.</text>
</comment>
<proteinExistence type="predicted"/>
<protein>
    <submittedName>
        <fullName evidence="1">Uncharacterized protein</fullName>
    </submittedName>
</protein>
<reference evidence="1 2" key="1">
    <citation type="submission" date="2019-03" db="EMBL/GenBank/DDBJ databases">
        <title>Draft genome sequences of novel Actinobacteria.</title>
        <authorList>
            <person name="Sahin N."/>
            <person name="Ay H."/>
            <person name="Saygin H."/>
        </authorList>
    </citation>
    <scope>NUCLEOTIDE SEQUENCE [LARGE SCALE GENOMIC DNA]</scope>
    <source>
        <strain evidence="1 2">KC712</strain>
    </source>
</reference>
<name>A0A4R4W0K9_9ACTN</name>
<organism evidence="1 2">
    <name type="scientific">Nonomuraea diastatica</name>
    <dbReference type="NCBI Taxonomy" id="1848329"/>
    <lineage>
        <taxon>Bacteria</taxon>
        <taxon>Bacillati</taxon>
        <taxon>Actinomycetota</taxon>
        <taxon>Actinomycetes</taxon>
        <taxon>Streptosporangiales</taxon>
        <taxon>Streptosporangiaceae</taxon>
        <taxon>Nonomuraea</taxon>
    </lineage>
</organism>
<dbReference type="AlphaFoldDB" id="A0A4R4W0K9"/>
<dbReference type="OrthoDB" id="9921852at2"/>
<dbReference type="EMBL" id="SMKP01000220">
    <property type="protein sequence ID" value="TDD11321.1"/>
    <property type="molecule type" value="Genomic_DNA"/>
</dbReference>